<dbReference type="Proteomes" id="UP000310065">
    <property type="component" value="Chromosome S1"/>
</dbReference>
<protein>
    <recommendedName>
        <fullName evidence="3">Antitoxin Xre/MbcA/ParS-like toxin-binding domain-containing protein</fullName>
    </recommendedName>
</protein>
<dbReference type="GeneID" id="88778000"/>
<evidence type="ECO:0008006" key="3">
    <source>
        <dbReference type="Google" id="ProtNLM"/>
    </source>
</evidence>
<name>A0A4P9J719_9GAMM</name>
<reference evidence="1 2" key="1">
    <citation type="submission" date="2019-05" db="EMBL/GenBank/DDBJ databases">
        <title>Complete genome sequence of Pseudoalteromonas sp. 16-SW-7(T) isolated from the Okhotsk Sea, Russia.</title>
        <authorList>
            <person name="Nguyen T.H."/>
            <person name="Nedashkovskaya O.I."/>
            <person name="Kim S.-G."/>
        </authorList>
    </citation>
    <scope>NUCLEOTIDE SEQUENCE [LARGE SCALE GENOMIC DNA]</scope>
    <source>
        <strain evidence="1 2">16-SW-7</strain>
    </source>
</reference>
<organism evidence="1 2">
    <name type="scientific">Pseudoalteromonas distincta</name>
    <dbReference type="NCBI Taxonomy" id="77608"/>
    <lineage>
        <taxon>Bacteria</taxon>
        <taxon>Pseudomonadati</taxon>
        <taxon>Pseudomonadota</taxon>
        <taxon>Gammaproteobacteria</taxon>
        <taxon>Alteromonadales</taxon>
        <taxon>Pseudoalteromonadaceae</taxon>
        <taxon>Pseudoalteromonas</taxon>
    </lineage>
</organism>
<evidence type="ECO:0000313" key="2">
    <source>
        <dbReference type="Proteomes" id="UP000310065"/>
    </source>
</evidence>
<evidence type="ECO:0000313" key="1">
    <source>
        <dbReference type="EMBL" id="QCU76777.1"/>
    </source>
</evidence>
<dbReference type="EMBL" id="CP040559">
    <property type="protein sequence ID" value="QCU76777.1"/>
    <property type="molecule type" value="Genomic_DNA"/>
</dbReference>
<sequence length="86" mass="9673">MSQEQDAWEKFLSLCQKGFISCTFSDELTEVCGGDANVASVVYYHNKDNALKWMRSKVPALKDKTPAFCARSDMPLLKTVLMSFPC</sequence>
<accession>A0A4P9J719</accession>
<gene>
    <name evidence="1" type="ORF">FFU37_20230</name>
</gene>
<dbReference type="KEGG" id="pdv:FFU37_20230"/>
<dbReference type="RefSeq" id="WP_138490446.1">
    <property type="nucleotide sequence ID" value="NZ_CP040559.1"/>
</dbReference>
<proteinExistence type="predicted"/>
<dbReference type="AlphaFoldDB" id="A0A4P9J719"/>